<dbReference type="OrthoDB" id="5822659at2"/>
<dbReference type="STRING" id="493475.GARC_2554"/>
<dbReference type="AlphaFoldDB" id="K6Z7U9"/>
<organism evidence="2 3">
    <name type="scientific">Paraglaciecola arctica BSs20135</name>
    <dbReference type="NCBI Taxonomy" id="493475"/>
    <lineage>
        <taxon>Bacteria</taxon>
        <taxon>Pseudomonadati</taxon>
        <taxon>Pseudomonadota</taxon>
        <taxon>Gammaproteobacteria</taxon>
        <taxon>Alteromonadales</taxon>
        <taxon>Alteromonadaceae</taxon>
        <taxon>Paraglaciecola</taxon>
    </lineage>
</organism>
<protein>
    <recommendedName>
        <fullName evidence="4">Cation transporter</fullName>
    </recommendedName>
</protein>
<dbReference type="RefSeq" id="WP_007620430.1">
    <property type="nucleotide sequence ID" value="NZ_BAEO01000031.1"/>
</dbReference>
<feature type="region of interest" description="Disordered" evidence="1">
    <location>
        <begin position="107"/>
        <end position="127"/>
    </location>
</feature>
<dbReference type="EMBL" id="BAEO01000031">
    <property type="protein sequence ID" value="GAC19520.1"/>
    <property type="molecule type" value="Genomic_DNA"/>
</dbReference>
<accession>K6Z7U9</accession>
<gene>
    <name evidence="2" type="ORF">GARC_2554</name>
</gene>
<evidence type="ECO:0008006" key="4">
    <source>
        <dbReference type="Google" id="ProtNLM"/>
    </source>
</evidence>
<proteinExistence type="predicted"/>
<name>K6Z7U9_9ALTE</name>
<evidence type="ECO:0000313" key="2">
    <source>
        <dbReference type="EMBL" id="GAC19520.1"/>
    </source>
</evidence>
<evidence type="ECO:0000313" key="3">
    <source>
        <dbReference type="Proteomes" id="UP000006327"/>
    </source>
</evidence>
<dbReference type="eggNOG" id="ENOG5031M4A">
    <property type="taxonomic scope" value="Bacteria"/>
</dbReference>
<comment type="caution">
    <text evidence="2">The sequence shown here is derived from an EMBL/GenBank/DDBJ whole genome shotgun (WGS) entry which is preliminary data.</text>
</comment>
<reference evidence="2 3" key="1">
    <citation type="journal article" date="2017" name="Antonie Van Leeuwenhoek">
        <title>Rhizobium rhizosphaerae sp. nov., a novel species isolated from rice rhizosphere.</title>
        <authorList>
            <person name="Zhao J.J."/>
            <person name="Zhang J."/>
            <person name="Zhang R.J."/>
            <person name="Zhang C.W."/>
            <person name="Yin H.Q."/>
            <person name="Zhang X.X."/>
        </authorList>
    </citation>
    <scope>NUCLEOTIDE SEQUENCE [LARGE SCALE GENOMIC DNA]</scope>
    <source>
        <strain evidence="2 3">BSs20135</strain>
    </source>
</reference>
<dbReference type="Proteomes" id="UP000006327">
    <property type="component" value="Unassembled WGS sequence"/>
</dbReference>
<keyword evidence="3" id="KW-1185">Reference proteome</keyword>
<sequence>MSDLDHRVGVTEANLVLRHLKLCNTDEANISAIVRDIDATFGIDAVSFEQAKQTLHIGYDATHCELDSIENIIKTHGADISHDWWTNLKEGYYQFVDENIRDNAKHKPWSCHASPQVNHSKHKKTRI</sequence>
<evidence type="ECO:0000256" key="1">
    <source>
        <dbReference type="SAM" id="MobiDB-lite"/>
    </source>
</evidence>